<dbReference type="EMBL" id="BNCO01000003">
    <property type="protein sequence ID" value="GIL45523.1"/>
    <property type="molecule type" value="Genomic_DNA"/>
</dbReference>
<sequence>LIWLAKSLGLLVCFQLLIALRSTFCSLAPFYYTHILRVYDGTIDSMDLQWKEAYTCYMRQKEKAEHATLLSRRRLLELQIPKNDGWHPIDIHEPATFFKIVASVRGEMVSVYDGTTRYTVGRWTLGKYGAHGWPPLSSCFYAYQTAAKAMSSQFPKDSKYKTAPKVLIQVTATGKAYFNPKAGMWALSSVRPVRILPNSVPADKDANGADISPGPDRADSVIHQDLKTHPWVP</sequence>
<feature type="compositionally biased region" description="Basic and acidic residues" evidence="1">
    <location>
        <begin position="216"/>
        <end position="233"/>
    </location>
</feature>
<reference evidence="2" key="1">
    <citation type="journal article" date="2021" name="Proc. Natl. Acad. Sci. U.S.A.">
        <title>Three genomes in the algal genus Volvox reveal the fate of a haploid sex-determining region after a transition to homothallism.</title>
        <authorList>
            <person name="Yamamoto K."/>
            <person name="Hamaji T."/>
            <person name="Kawai-Toyooka H."/>
            <person name="Matsuzaki R."/>
            <person name="Takahashi F."/>
            <person name="Nishimura Y."/>
            <person name="Kawachi M."/>
            <person name="Noguchi H."/>
            <person name="Minakuchi Y."/>
            <person name="Umen J.G."/>
            <person name="Toyoda A."/>
            <person name="Nozaki H."/>
        </authorList>
    </citation>
    <scope>NUCLEOTIDE SEQUENCE</scope>
    <source>
        <strain evidence="2">NIES-3780</strain>
    </source>
</reference>
<feature type="non-terminal residue" evidence="2">
    <location>
        <position position="1"/>
    </location>
</feature>
<proteinExistence type="predicted"/>
<evidence type="ECO:0000313" key="3">
    <source>
        <dbReference type="Proteomes" id="UP000747399"/>
    </source>
</evidence>
<organism evidence="2 3">
    <name type="scientific">Volvox africanus</name>
    <dbReference type="NCBI Taxonomy" id="51714"/>
    <lineage>
        <taxon>Eukaryota</taxon>
        <taxon>Viridiplantae</taxon>
        <taxon>Chlorophyta</taxon>
        <taxon>core chlorophytes</taxon>
        <taxon>Chlorophyceae</taxon>
        <taxon>CS clade</taxon>
        <taxon>Chlamydomonadales</taxon>
        <taxon>Volvocaceae</taxon>
        <taxon>Volvox</taxon>
    </lineage>
</organism>
<feature type="region of interest" description="Disordered" evidence="1">
    <location>
        <begin position="199"/>
        <end position="233"/>
    </location>
</feature>
<name>A0A8J4AQ07_9CHLO</name>
<gene>
    <name evidence="2" type="ORF">Vafri_2738</name>
</gene>
<evidence type="ECO:0000313" key="2">
    <source>
        <dbReference type="EMBL" id="GIL45523.1"/>
    </source>
</evidence>
<accession>A0A8J4AQ07</accession>
<dbReference type="Proteomes" id="UP000747399">
    <property type="component" value="Unassembled WGS sequence"/>
</dbReference>
<evidence type="ECO:0000256" key="1">
    <source>
        <dbReference type="SAM" id="MobiDB-lite"/>
    </source>
</evidence>
<keyword evidence="3" id="KW-1185">Reference proteome</keyword>
<protein>
    <submittedName>
        <fullName evidence="2">Uncharacterized protein</fullName>
    </submittedName>
</protein>
<dbReference type="AlphaFoldDB" id="A0A8J4AQ07"/>
<comment type="caution">
    <text evidence="2">The sequence shown here is derived from an EMBL/GenBank/DDBJ whole genome shotgun (WGS) entry which is preliminary data.</text>
</comment>